<evidence type="ECO:0000256" key="2">
    <source>
        <dbReference type="ARBA" id="ARBA00022771"/>
    </source>
</evidence>
<name>A0AAD1UK21_EUPCR</name>
<keyword evidence="8" id="KW-1185">Reference proteome</keyword>
<dbReference type="Pfam" id="PF00642">
    <property type="entry name" value="zf-CCCH"/>
    <property type="match status" value="1"/>
</dbReference>
<dbReference type="SUPFAM" id="SSF90229">
    <property type="entry name" value="CCCH zinc finger"/>
    <property type="match status" value="1"/>
</dbReference>
<comment type="caution">
    <text evidence="7">The sequence shown here is derived from an EMBL/GenBank/DDBJ whole genome shotgun (WGS) entry which is preliminary data.</text>
</comment>
<gene>
    <name evidence="7" type="ORF">ECRASSUSDP1_LOCUS11495</name>
</gene>
<proteinExistence type="predicted"/>
<feature type="coiled-coil region" evidence="5">
    <location>
        <begin position="233"/>
        <end position="267"/>
    </location>
</feature>
<reference evidence="7" key="1">
    <citation type="submission" date="2023-07" db="EMBL/GenBank/DDBJ databases">
        <authorList>
            <consortium name="AG Swart"/>
            <person name="Singh M."/>
            <person name="Singh A."/>
            <person name="Seah K."/>
            <person name="Emmerich C."/>
        </authorList>
    </citation>
    <scope>NUCLEOTIDE SEQUENCE</scope>
    <source>
        <strain evidence="7">DP1</strain>
    </source>
</reference>
<evidence type="ECO:0000313" key="8">
    <source>
        <dbReference type="Proteomes" id="UP001295684"/>
    </source>
</evidence>
<dbReference type="EMBL" id="CAMPGE010011351">
    <property type="protein sequence ID" value="CAI2370187.1"/>
    <property type="molecule type" value="Genomic_DNA"/>
</dbReference>
<keyword evidence="5" id="KW-0175">Coiled coil</keyword>
<evidence type="ECO:0000256" key="3">
    <source>
        <dbReference type="ARBA" id="ARBA00022833"/>
    </source>
</evidence>
<dbReference type="PROSITE" id="PS50103">
    <property type="entry name" value="ZF_C3H1"/>
    <property type="match status" value="1"/>
</dbReference>
<feature type="zinc finger region" description="C3H1-type" evidence="4">
    <location>
        <begin position="12"/>
        <end position="40"/>
    </location>
</feature>
<dbReference type="InterPro" id="IPR036855">
    <property type="entry name" value="Znf_CCCH_sf"/>
</dbReference>
<dbReference type="AlphaFoldDB" id="A0AAD1UK21"/>
<accession>A0AAD1UK21</accession>
<feature type="domain" description="C3H1-type" evidence="6">
    <location>
        <begin position="12"/>
        <end position="40"/>
    </location>
</feature>
<keyword evidence="1 4" id="KW-0479">Metal-binding</keyword>
<keyword evidence="3 4" id="KW-0862">Zinc</keyword>
<evidence type="ECO:0000259" key="6">
    <source>
        <dbReference type="PROSITE" id="PS50103"/>
    </source>
</evidence>
<dbReference type="Gene3D" id="4.10.1000.10">
    <property type="entry name" value="Zinc finger, CCCH-type"/>
    <property type="match status" value="1"/>
</dbReference>
<evidence type="ECO:0000256" key="4">
    <source>
        <dbReference type="PROSITE-ProRule" id="PRU00723"/>
    </source>
</evidence>
<protein>
    <recommendedName>
        <fullName evidence="6">C3H1-type domain-containing protein</fullName>
    </recommendedName>
</protein>
<evidence type="ECO:0000313" key="7">
    <source>
        <dbReference type="EMBL" id="CAI2370187.1"/>
    </source>
</evidence>
<organism evidence="7 8">
    <name type="scientific">Euplotes crassus</name>
    <dbReference type="NCBI Taxonomy" id="5936"/>
    <lineage>
        <taxon>Eukaryota</taxon>
        <taxon>Sar</taxon>
        <taxon>Alveolata</taxon>
        <taxon>Ciliophora</taxon>
        <taxon>Intramacronucleata</taxon>
        <taxon>Spirotrichea</taxon>
        <taxon>Hypotrichia</taxon>
        <taxon>Euplotida</taxon>
        <taxon>Euplotidae</taxon>
        <taxon>Moneuplotes</taxon>
    </lineage>
</organism>
<evidence type="ECO:0000256" key="1">
    <source>
        <dbReference type="ARBA" id="ARBA00022723"/>
    </source>
</evidence>
<dbReference type="GO" id="GO:0008270">
    <property type="term" value="F:zinc ion binding"/>
    <property type="evidence" value="ECO:0007669"/>
    <property type="project" value="UniProtKB-KW"/>
</dbReference>
<dbReference type="Proteomes" id="UP001295684">
    <property type="component" value="Unassembled WGS sequence"/>
</dbReference>
<keyword evidence="2 4" id="KW-0863">Zinc-finger</keyword>
<dbReference type="SMART" id="SM00356">
    <property type="entry name" value="ZnF_C3H1"/>
    <property type="match status" value="1"/>
</dbReference>
<sequence>MEVDLIKRIRAKKSLKDCKFWVTRGWCRHDDNCKFIHDPDKQAPVKTIPFPSKAAEKQLEGSPPKSLQLSKRCFMPPVRTLKPAEEESKKDIIKSLLKTTEITLQRLKECTASDISGAPLTDPCLTPSMHIANKDELLSGNIDHKFMKVKKNLQINFVKEFIKLRDNLVIMYNSDKARVETLLQNQSNDFLSKTEDEKIQDLQERINTKDTRIYELSLKIQDLKDHSISQIQLEDAKKKITKLLLKNKKLEEQNKEFQALLKEELEKPKDILEEMVLEKDEEICLLQKKASSNSGIQLYNEIKQLLFCEIQEKPLQKAFIAPSGNTYCEEVIDFYMNKPDPKDSGKLIKTKTRNLLVEEIYNCVQEFDKSFLKD</sequence>
<dbReference type="InterPro" id="IPR000571">
    <property type="entry name" value="Znf_CCCH"/>
</dbReference>
<evidence type="ECO:0000256" key="5">
    <source>
        <dbReference type="SAM" id="Coils"/>
    </source>
</evidence>